<evidence type="ECO:0000313" key="2">
    <source>
        <dbReference type="EMBL" id="AKO61121.1"/>
    </source>
</evidence>
<dbReference type="EMBL" id="KR534323">
    <property type="protein sequence ID" value="AKO61121.1"/>
    <property type="molecule type" value="Genomic_DNA"/>
</dbReference>
<keyword evidence="3" id="KW-1185">Reference proteome</keyword>
<sequence length="429" mass="49852">MLDNKDSFTGTEIATPKEGILTVKYYQIIPKNKRNNKNTKRYICECSICSLDKELWPLGSINAPKYNLTHGNIPCGCAVNPKWKEFQWEVKVKRETEKRGYIFSGWVNGEFKGDKTKLLMHNPETGNTWNTLSAGKFIAGQGDPKTKHHLKQRKSDQHYRELFESSGKFPEGTIFERDNINKDKFDCYSYFNVTCPLCKDDIFSKAGFPYTFRGASSSLRTGARPCRCYTGYSKNIEEQTFYLDYLCKDEGHTSLGITDEYKGAKFTKFNWLCKEGHENITNINDFTTNGVRCRSCYDNIPRTQNGYYKDRVDEDDMLYVLLFHRPEDSFIKVGRSFVVTRRARELDLKGKFGANSVDCLFIIQGRHDDIWHLEQETLEVFRGKFRFFCIGEHKGGSECLSCDCTEQVIDYIEERVNKDNTFFITQERK</sequence>
<evidence type="ECO:0000259" key="1">
    <source>
        <dbReference type="Pfam" id="PF21817"/>
    </source>
</evidence>
<feature type="domain" description="CapR homology" evidence="1">
    <location>
        <begin position="87"/>
        <end position="144"/>
    </location>
</feature>
<organism evidence="2 3">
    <name type="scientific">Pseudoalteromonas phage H101</name>
    <dbReference type="NCBI Taxonomy" id="1654919"/>
    <lineage>
        <taxon>Viruses</taxon>
        <taxon>Duplodnaviria</taxon>
        <taxon>Heunggongvirae</taxon>
        <taxon>Uroviricota</taxon>
        <taxon>Caudoviricetes</taxon>
        <taxon>Shandongvirus</taxon>
        <taxon>Shandongvirus H101</taxon>
    </lineage>
</organism>
<dbReference type="Proteomes" id="UP000202763">
    <property type="component" value="Segment"/>
</dbReference>
<name>A0A0H4IT98_9CAUD</name>
<dbReference type="OrthoDB" id="9808at10239"/>
<dbReference type="Pfam" id="PF21817">
    <property type="entry name" value="CapR"/>
    <property type="match status" value="3"/>
</dbReference>
<dbReference type="GeneID" id="26796715"/>
<evidence type="ECO:0000313" key="3">
    <source>
        <dbReference type="Proteomes" id="UP000202763"/>
    </source>
</evidence>
<dbReference type="RefSeq" id="YP_009225654.1">
    <property type="nucleotide sequence ID" value="NC_029094.1"/>
</dbReference>
<reference evidence="2 3" key="1">
    <citation type="submission" date="2015-05" db="EMBL/GenBank/DDBJ databases">
        <authorList>
            <person name="Wang D.B."/>
            <person name="Wang M."/>
        </authorList>
    </citation>
    <scope>NUCLEOTIDE SEQUENCE [LARGE SCALE GENOMIC DNA]</scope>
</reference>
<feature type="domain" description="CapR homology" evidence="1">
    <location>
        <begin position="6"/>
        <end position="78"/>
    </location>
</feature>
<dbReference type="InterPro" id="IPR048793">
    <property type="entry name" value="CapR_dom"/>
</dbReference>
<accession>A0A0H4IT98</accession>
<feature type="domain" description="CapR homology" evidence="1">
    <location>
        <begin position="241"/>
        <end position="296"/>
    </location>
</feature>
<proteinExistence type="predicted"/>
<dbReference type="KEGG" id="vg:26796715"/>
<protein>
    <recommendedName>
        <fullName evidence="1">CapR homology domain-containing protein</fullName>
    </recommendedName>
</protein>